<dbReference type="Proteomes" id="UP001161276">
    <property type="component" value="Unassembled WGS sequence"/>
</dbReference>
<dbReference type="PROSITE" id="PS01124">
    <property type="entry name" value="HTH_ARAC_FAMILY_2"/>
    <property type="match status" value="1"/>
</dbReference>
<dbReference type="SMART" id="SM00342">
    <property type="entry name" value="HTH_ARAC"/>
    <property type="match status" value="1"/>
</dbReference>
<dbReference type="GO" id="GO:0003700">
    <property type="term" value="F:DNA-binding transcription factor activity"/>
    <property type="evidence" value="ECO:0007669"/>
    <property type="project" value="InterPro"/>
</dbReference>
<dbReference type="InterPro" id="IPR050204">
    <property type="entry name" value="AraC_XylS_family_regulators"/>
</dbReference>
<keyword evidence="1" id="KW-0805">Transcription regulation</keyword>
<evidence type="ECO:0000313" key="5">
    <source>
        <dbReference type="EMBL" id="MDH2050240.1"/>
    </source>
</evidence>
<sequence length="324" mass="35793">MSFQSVYTRQVYSGLEPSQAFDVVYGGRFEHRLLSSRDTVLHHQRLIIGELRLETGCYDFPVIAQGCMPEDGICIGFMVAGGDRTKVNTTALGPDEIQIYPAGLELLYHATGPSRWVNLTVPHELLQRAATRRLGFSLTLPRQSARSFQLNPGGCHALTCAVDDALNMARRMQPAGGLAPDLACVIHDSLLNGYLDALGDATAAQGAARSIVERRHHHLISSCERLVLSGEDADVALADIAQRSGYSLRSLELIFRRSVGMTPSRWFMTARLNGALRDMLTQGQALSVSEIAGKWGFRHMSRFAQYFRQAFGESPRDTLRRARS</sequence>
<dbReference type="Gene3D" id="1.10.10.60">
    <property type="entry name" value="Homeodomain-like"/>
    <property type="match status" value="1"/>
</dbReference>
<protein>
    <submittedName>
        <fullName evidence="5">Helix-turn-helix domain-containing protein</fullName>
    </submittedName>
</protein>
<dbReference type="InterPro" id="IPR018060">
    <property type="entry name" value="HTH_AraC"/>
</dbReference>
<evidence type="ECO:0000256" key="1">
    <source>
        <dbReference type="ARBA" id="ARBA00023015"/>
    </source>
</evidence>
<evidence type="ECO:0000259" key="4">
    <source>
        <dbReference type="PROSITE" id="PS01124"/>
    </source>
</evidence>
<dbReference type="PANTHER" id="PTHR46796">
    <property type="entry name" value="HTH-TYPE TRANSCRIPTIONAL ACTIVATOR RHAS-RELATED"/>
    <property type="match status" value="1"/>
</dbReference>
<dbReference type="RefSeq" id="WP_280026262.1">
    <property type="nucleotide sequence ID" value="NZ_JAOCKG010000002.1"/>
</dbReference>
<dbReference type="AlphaFoldDB" id="A0AA43AZY2"/>
<keyword evidence="2" id="KW-0238">DNA-binding</keyword>
<proteinExistence type="predicted"/>
<dbReference type="GO" id="GO:0043565">
    <property type="term" value="F:sequence-specific DNA binding"/>
    <property type="evidence" value="ECO:0007669"/>
    <property type="project" value="InterPro"/>
</dbReference>
<dbReference type="InterPro" id="IPR009057">
    <property type="entry name" value="Homeodomain-like_sf"/>
</dbReference>
<dbReference type="SUPFAM" id="SSF46689">
    <property type="entry name" value="Homeodomain-like"/>
    <property type="match status" value="2"/>
</dbReference>
<comment type="caution">
    <text evidence="5">The sequence shown here is derived from an EMBL/GenBank/DDBJ whole genome shotgun (WGS) entry which is preliminary data.</text>
</comment>
<dbReference type="EMBL" id="JAOCKG010000002">
    <property type="protein sequence ID" value="MDH2050240.1"/>
    <property type="molecule type" value="Genomic_DNA"/>
</dbReference>
<accession>A0AA43AZY2</accession>
<evidence type="ECO:0000313" key="6">
    <source>
        <dbReference type="Proteomes" id="UP001161276"/>
    </source>
</evidence>
<organism evidence="5 6">
    <name type="scientific">Achromobacter marplatensis</name>
    <dbReference type="NCBI Taxonomy" id="470868"/>
    <lineage>
        <taxon>Bacteria</taxon>
        <taxon>Pseudomonadati</taxon>
        <taxon>Pseudomonadota</taxon>
        <taxon>Betaproteobacteria</taxon>
        <taxon>Burkholderiales</taxon>
        <taxon>Alcaligenaceae</taxon>
        <taxon>Achromobacter</taxon>
    </lineage>
</organism>
<evidence type="ECO:0000256" key="3">
    <source>
        <dbReference type="ARBA" id="ARBA00023163"/>
    </source>
</evidence>
<evidence type="ECO:0000256" key="2">
    <source>
        <dbReference type="ARBA" id="ARBA00023125"/>
    </source>
</evidence>
<keyword evidence="3" id="KW-0804">Transcription</keyword>
<dbReference type="Pfam" id="PF12833">
    <property type="entry name" value="HTH_18"/>
    <property type="match status" value="1"/>
</dbReference>
<gene>
    <name evidence="5" type="ORF">N5K24_07520</name>
</gene>
<feature type="domain" description="HTH araC/xylS-type" evidence="4">
    <location>
        <begin position="221"/>
        <end position="321"/>
    </location>
</feature>
<name>A0AA43AZY2_9BURK</name>
<reference evidence="5" key="1">
    <citation type="submission" date="2022-09" db="EMBL/GenBank/DDBJ databases">
        <title>Intensive care unit water sources are persistently colonized with multi-drug resistant bacteria and are the site of extensive horizontal gene transfer of antibiotic resistance genes.</title>
        <authorList>
            <person name="Diorio-Toth L."/>
        </authorList>
    </citation>
    <scope>NUCLEOTIDE SEQUENCE</scope>
    <source>
        <strain evidence="5">GD03676</strain>
    </source>
</reference>